<dbReference type="SMART" id="SM00422">
    <property type="entry name" value="HTH_MERR"/>
    <property type="match status" value="2"/>
</dbReference>
<name>A0A4V2SUX4_9PSEU</name>
<accession>A0A4V2SUX4</accession>
<feature type="domain" description="HTH merR-type" evidence="2">
    <location>
        <begin position="124"/>
        <end position="193"/>
    </location>
</feature>
<dbReference type="PANTHER" id="PTHR30204">
    <property type="entry name" value="REDOX-CYCLING DRUG-SENSING TRANSCRIPTIONAL ACTIVATOR SOXR"/>
    <property type="match status" value="1"/>
</dbReference>
<dbReference type="OrthoDB" id="3826383at2"/>
<comment type="caution">
    <text evidence="3">The sequence shown here is derived from an EMBL/GenBank/DDBJ whole genome shotgun (WGS) entry which is preliminary data.</text>
</comment>
<reference evidence="3 4" key="1">
    <citation type="submission" date="2019-03" db="EMBL/GenBank/DDBJ databases">
        <title>Genomic Encyclopedia of Type Strains, Phase IV (KMG-IV): sequencing the most valuable type-strain genomes for metagenomic binning, comparative biology and taxonomic classification.</title>
        <authorList>
            <person name="Goeker M."/>
        </authorList>
    </citation>
    <scope>NUCLEOTIDE SEQUENCE [LARGE SCALE GENOMIC DNA]</scope>
    <source>
        <strain evidence="3 4">DSM 45765</strain>
    </source>
</reference>
<dbReference type="InterPro" id="IPR000551">
    <property type="entry name" value="MerR-type_HTH_dom"/>
</dbReference>
<dbReference type="PROSITE" id="PS50937">
    <property type="entry name" value="HTH_MERR_2"/>
    <property type="match status" value="1"/>
</dbReference>
<dbReference type="InterPro" id="IPR009061">
    <property type="entry name" value="DNA-bd_dom_put_sf"/>
</dbReference>
<protein>
    <submittedName>
        <fullName evidence="3">DNA-binding transcriptional MerR regulator</fullName>
    </submittedName>
</protein>
<dbReference type="RefSeq" id="WP_132874805.1">
    <property type="nucleotide sequence ID" value="NZ_SLXQ01000001.1"/>
</dbReference>
<dbReference type="GO" id="GO:0003700">
    <property type="term" value="F:DNA-binding transcription factor activity"/>
    <property type="evidence" value="ECO:0007669"/>
    <property type="project" value="InterPro"/>
</dbReference>
<dbReference type="SUPFAM" id="SSF46955">
    <property type="entry name" value="Putative DNA-binding domain"/>
    <property type="match status" value="2"/>
</dbReference>
<sequence>MTSRRLRPIDLARAAGVSTQQVRNFADAGILPPTPRTDSGYRQFDIQHQQALVTYQALVDGFGLAAGQAIMHAVNAGKLAEALRLIDAGHAELHQQRQALQATDEALEAVAERPVDTTNVPGTGMRIGAVARLLGVRTSALRVWESAGLLDPTRQPGTSYRAFGPSDIRDAQMIQLLRQGHYPLTMIKPVLDGLRETGSSEALRAAIRQRRAGLTERARAMLAGASRLHHYVLEWSTSE</sequence>
<gene>
    <name evidence="3" type="ORF">EV191_10196</name>
</gene>
<dbReference type="AlphaFoldDB" id="A0A4V2SUX4"/>
<dbReference type="Gene3D" id="1.10.1660.10">
    <property type="match status" value="2"/>
</dbReference>
<dbReference type="GO" id="GO:0003677">
    <property type="term" value="F:DNA binding"/>
    <property type="evidence" value="ECO:0007669"/>
    <property type="project" value="UniProtKB-KW"/>
</dbReference>
<dbReference type="Pfam" id="PF13411">
    <property type="entry name" value="MerR_1"/>
    <property type="match status" value="1"/>
</dbReference>
<dbReference type="Proteomes" id="UP000294911">
    <property type="component" value="Unassembled WGS sequence"/>
</dbReference>
<dbReference type="Pfam" id="PF00376">
    <property type="entry name" value="MerR"/>
    <property type="match status" value="1"/>
</dbReference>
<evidence type="ECO:0000256" key="1">
    <source>
        <dbReference type="ARBA" id="ARBA00023125"/>
    </source>
</evidence>
<dbReference type="EMBL" id="SLXQ01000001">
    <property type="protein sequence ID" value="TCP56156.1"/>
    <property type="molecule type" value="Genomic_DNA"/>
</dbReference>
<evidence type="ECO:0000259" key="2">
    <source>
        <dbReference type="PROSITE" id="PS50937"/>
    </source>
</evidence>
<keyword evidence="4" id="KW-1185">Reference proteome</keyword>
<proteinExistence type="predicted"/>
<organism evidence="3 4">
    <name type="scientific">Tamaricihabitans halophyticus</name>
    <dbReference type="NCBI Taxonomy" id="1262583"/>
    <lineage>
        <taxon>Bacteria</taxon>
        <taxon>Bacillati</taxon>
        <taxon>Actinomycetota</taxon>
        <taxon>Actinomycetes</taxon>
        <taxon>Pseudonocardiales</taxon>
        <taxon>Pseudonocardiaceae</taxon>
        <taxon>Tamaricihabitans</taxon>
    </lineage>
</organism>
<dbReference type="InterPro" id="IPR047057">
    <property type="entry name" value="MerR_fam"/>
</dbReference>
<evidence type="ECO:0000313" key="3">
    <source>
        <dbReference type="EMBL" id="TCP56156.1"/>
    </source>
</evidence>
<dbReference type="PANTHER" id="PTHR30204:SF93">
    <property type="entry name" value="HTH MERR-TYPE DOMAIN-CONTAINING PROTEIN"/>
    <property type="match status" value="1"/>
</dbReference>
<evidence type="ECO:0000313" key="4">
    <source>
        <dbReference type="Proteomes" id="UP000294911"/>
    </source>
</evidence>
<keyword evidence="1 3" id="KW-0238">DNA-binding</keyword>